<dbReference type="GO" id="GO:0051287">
    <property type="term" value="F:NAD binding"/>
    <property type="evidence" value="ECO:0007669"/>
    <property type="project" value="InterPro"/>
</dbReference>
<gene>
    <name evidence="9" type="ORF">S06H3_27407</name>
</gene>
<keyword evidence="5" id="KW-0520">NAD</keyword>
<evidence type="ECO:0000256" key="5">
    <source>
        <dbReference type="ARBA" id="ARBA00023027"/>
    </source>
</evidence>
<evidence type="ECO:0000256" key="2">
    <source>
        <dbReference type="ARBA" id="ARBA00005854"/>
    </source>
</evidence>
<dbReference type="EC" id="1.1.1.95" evidence="3"/>
<dbReference type="InterPro" id="IPR029753">
    <property type="entry name" value="D-isomer_DH_CS"/>
</dbReference>
<feature type="non-terminal residue" evidence="9">
    <location>
        <position position="291"/>
    </location>
</feature>
<feature type="non-terminal residue" evidence="9">
    <location>
        <position position="1"/>
    </location>
</feature>
<protein>
    <recommendedName>
        <fullName evidence="3">phosphoglycerate dehydrogenase</fullName>
        <ecNumber evidence="3">1.1.1.95</ecNumber>
    </recommendedName>
</protein>
<comment type="similarity">
    <text evidence="2">Belongs to the D-isomer specific 2-hydroxyacid dehydrogenase family.</text>
</comment>
<dbReference type="Gene3D" id="3.40.50.720">
    <property type="entry name" value="NAD(P)-binding Rossmann-like Domain"/>
    <property type="match status" value="2"/>
</dbReference>
<dbReference type="Pfam" id="PF19304">
    <property type="entry name" value="PGDH_inter"/>
    <property type="match status" value="1"/>
</dbReference>
<keyword evidence="4" id="KW-0560">Oxidoreductase</keyword>
<dbReference type="InterPro" id="IPR045626">
    <property type="entry name" value="PGDH_ASB_dom"/>
</dbReference>
<dbReference type="AlphaFoldDB" id="X1N1K3"/>
<dbReference type="FunFam" id="3.30.1330.90:FF:000003">
    <property type="entry name" value="D-3-phosphoglycerate dehydrogenase"/>
    <property type="match status" value="1"/>
</dbReference>
<sequence>PLEQLLKESDFITLHLPLTASTKRLLKAKELALVKPTARIINCSRGGLIDEEALAKAVREKRVAGAAIDVFPTEPTTKSILFKEDNIIVTPHLGASTTEAQATAAKDVAKQIIDVFKGQPPRYSVNAPFIPAETLSVLAPFITAASITGKLVSQLAEGQMNTILIKYNGEISNYDTNALKATVLGGLLEEISEERVNLVNANLVAAQRGLTVVEQKEAICENYASLITVEATTNIGVTMVSTTVMRRESHIIQVNNYWLDIVPSGAYFLFIGHRERPGLMGTIGKITGDAE</sequence>
<feature type="domain" description="D-3-phosphoglycerate dehydrogenase ASB" evidence="8">
    <location>
        <begin position="138"/>
        <end position="254"/>
    </location>
</feature>
<dbReference type="InterPro" id="IPR006140">
    <property type="entry name" value="D-isomer_DH_NAD-bd"/>
</dbReference>
<dbReference type="SUPFAM" id="SSF51735">
    <property type="entry name" value="NAD(P)-binding Rossmann-fold domains"/>
    <property type="match status" value="1"/>
</dbReference>
<evidence type="ECO:0000313" key="9">
    <source>
        <dbReference type="EMBL" id="GAI20760.1"/>
    </source>
</evidence>
<dbReference type="InterPro" id="IPR029009">
    <property type="entry name" value="ASB_dom_sf"/>
</dbReference>
<accession>X1N1K3</accession>
<comment type="caution">
    <text evidence="9">The sequence shown here is derived from an EMBL/GenBank/DDBJ whole genome shotgun (WGS) entry which is preliminary data.</text>
</comment>
<dbReference type="InterPro" id="IPR036291">
    <property type="entry name" value="NAD(P)-bd_dom_sf"/>
</dbReference>
<dbReference type="PANTHER" id="PTHR42789:SF1">
    <property type="entry name" value="D-ISOMER SPECIFIC 2-HYDROXYACID DEHYDROGENASE FAMILY PROTEIN (AFU_ORTHOLOGUE AFUA_6G10090)"/>
    <property type="match status" value="1"/>
</dbReference>
<dbReference type="GO" id="GO:0004617">
    <property type="term" value="F:phosphoglycerate dehydrogenase activity"/>
    <property type="evidence" value="ECO:0007669"/>
    <property type="project" value="UniProtKB-EC"/>
</dbReference>
<dbReference type="SUPFAM" id="SSF143548">
    <property type="entry name" value="Serine metabolism enzymes domain"/>
    <property type="match status" value="1"/>
</dbReference>
<evidence type="ECO:0000256" key="3">
    <source>
        <dbReference type="ARBA" id="ARBA00013143"/>
    </source>
</evidence>
<dbReference type="InterPro" id="IPR050857">
    <property type="entry name" value="D-2-hydroxyacid_DH"/>
</dbReference>
<evidence type="ECO:0000256" key="1">
    <source>
        <dbReference type="ARBA" id="ARBA00005216"/>
    </source>
</evidence>
<dbReference type="Pfam" id="PF02826">
    <property type="entry name" value="2-Hacid_dh_C"/>
    <property type="match status" value="1"/>
</dbReference>
<evidence type="ECO:0000256" key="6">
    <source>
        <dbReference type="ARBA" id="ARBA00048731"/>
    </source>
</evidence>
<comment type="pathway">
    <text evidence="1">Amino-acid biosynthesis; L-serine biosynthesis; L-serine from 3-phospho-D-glycerate: step 1/3.</text>
</comment>
<reference evidence="9" key="1">
    <citation type="journal article" date="2014" name="Front. Microbiol.">
        <title>High frequency of phylogenetically diverse reductive dehalogenase-homologous genes in deep subseafloor sedimentary metagenomes.</title>
        <authorList>
            <person name="Kawai M."/>
            <person name="Futagami T."/>
            <person name="Toyoda A."/>
            <person name="Takaki Y."/>
            <person name="Nishi S."/>
            <person name="Hori S."/>
            <person name="Arai W."/>
            <person name="Tsubouchi T."/>
            <person name="Morono Y."/>
            <person name="Uchiyama I."/>
            <person name="Ito T."/>
            <person name="Fujiyama A."/>
            <person name="Inagaki F."/>
            <person name="Takami H."/>
        </authorList>
    </citation>
    <scope>NUCLEOTIDE SEQUENCE</scope>
    <source>
        <strain evidence="9">Expedition CK06-06</strain>
    </source>
</reference>
<dbReference type="Gene3D" id="3.30.1330.90">
    <property type="entry name" value="D-3-phosphoglycerate dehydrogenase, domain 3"/>
    <property type="match status" value="1"/>
</dbReference>
<evidence type="ECO:0000259" key="8">
    <source>
        <dbReference type="Pfam" id="PF19304"/>
    </source>
</evidence>
<dbReference type="PANTHER" id="PTHR42789">
    <property type="entry name" value="D-ISOMER SPECIFIC 2-HYDROXYACID DEHYDROGENASE FAMILY PROTEIN (AFU_ORTHOLOGUE AFUA_6G10090)"/>
    <property type="match status" value="1"/>
</dbReference>
<name>X1N1K3_9ZZZZ</name>
<dbReference type="EMBL" id="BARV01015896">
    <property type="protein sequence ID" value="GAI20760.1"/>
    <property type="molecule type" value="Genomic_DNA"/>
</dbReference>
<organism evidence="9">
    <name type="scientific">marine sediment metagenome</name>
    <dbReference type="NCBI Taxonomy" id="412755"/>
    <lineage>
        <taxon>unclassified sequences</taxon>
        <taxon>metagenomes</taxon>
        <taxon>ecological metagenomes</taxon>
    </lineage>
</organism>
<feature type="domain" description="D-isomer specific 2-hydroxyacid dehydrogenase NAD-binding" evidence="7">
    <location>
        <begin position="2"/>
        <end position="94"/>
    </location>
</feature>
<dbReference type="PROSITE" id="PS00671">
    <property type="entry name" value="D_2_HYDROXYACID_DH_3"/>
    <property type="match status" value="1"/>
</dbReference>
<proteinExistence type="inferred from homology"/>
<comment type="catalytic activity">
    <reaction evidence="6">
        <text>(2R)-3-phosphoglycerate + NAD(+) = 3-phosphooxypyruvate + NADH + H(+)</text>
        <dbReference type="Rhea" id="RHEA:12641"/>
        <dbReference type="ChEBI" id="CHEBI:15378"/>
        <dbReference type="ChEBI" id="CHEBI:18110"/>
        <dbReference type="ChEBI" id="CHEBI:57540"/>
        <dbReference type="ChEBI" id="CHEBI:57945"/>
        <dbReference type="ChEBI" id="CHEBI:58272"/>
        <dbReference type="EC" id="1.1.1.95"/>
    </reaction>
</comment>
<evidence type="ECO:0000256" key="4">
    <source>
        <dbReference type="ARBA" id="ARBA00023002"/>
    </source>
</evidence>
<evidence type="ECO:0000259" key="7">
    <source>
        <dbReference type="Pfam" id="PF02826"/>
    </source>
</evidence>